<dbReference type="EMBL" id="AEQN01000016">
    <property type="protein sequence ID" value="EFV01817.1"/>
    <property type="molecule type" value="Genomic_DNA"/>
</dbReference>
<gene>
    <name evidence="4" type="ORF">HMP0721_1210</name>
</gene>
<dbReference type="SUPFAM" id="SSF56801">
    <property type="entry name" value="Acetyl-CoA synthetase-like"/>
    <property type="match status" value="1"/>
</dbReference>
<dbReference type="GO" id="GO:0031956">
    <property type="term" value="F:medium-chain fatty acid-CoA ligase activity"/>
    <property type="evidence" value="ECO:0007669"/>
    <property type="project" value="TreeGrafter"/>
</dbReference>
<dbReference type="STRING" id="887929.HMP0721_1210"/>
<sequence length="433" mass="47810">MRHHKANFYIGEKSVPQQSVWDAIGKAAAQMEKFGIREKQIICCQSKTAIGIYVLYHAAMHLQASVLLVSGDYPAAKKLQSAALMADVLAIWDQGSIQLERRRRPVALEIPARSVLQMTSATTGEPKMVLRTEKQIHIELKRYLTHMRYGEHEERFLPAVPFYHSFGFICVMLAADRTGGTILLPDILLPRRVAELSERMHADYLYGVPHFLDAMLRIGGQYTLGKKMCRIVSSGGRLSAETAAGLTKKFDVPVLQQYGCSEAGSLAVGTCRDDSTDVGRPIGNIVFSVAQKDGQSVICVDTAGSAGAYVDEATGIHSLDGHAYFTNDVGYIDETGSVHITGRADDVIIIAGKKISRQRIQSIIGDINGIHKAVVSISKKPPYDLICRYSADFDISDAAFRRHCETRLAGYEIPTRFIRSTQELRSWKDGFAL</sequence>
<organism evidence="4 5">
    <name type="scientific">Pseudoramibacter alactolyticus ATCC 23263</name>
    <dbReference type="NCBI Taxonomy" id="887929"/>
    <lineage>
        <taxon>Bacteria</taxon>
        <taxon>Bacillati</taxon>
        <taxon>Bacillota</taxon>
        <taxon>Clostridia</taxon>
        <taxon>Eubacteriales</taxon>
        <taxon>Eubacteriaceae</taxon>
        <taxon>Pseudoramibacter</taxon>
    </lineage>
</organism>
<dbReference type="InterPro" id="IPR042099">
    <property type="entry name" value="ANL_N_sf"/>
</dbReference>
<proteinExistence type="inferred from homology"/>
<dbReference type="AlphaFoldDB" id="E6MGS7"/>
<evidence type="ECO:0000313" key="5">
    <source>
        <dbReference type="Proteomes" id="UP000004754"/>
    </source>
</evidence>
<dbReference type="Pfam" id="PF00501">
    <property type="entry name" value="AMP-binding"/>
    <property type="match status" value="1"/>
</dbReference>
<evidence type="ECO:0000313" key="4">
    <source>
        <dbReference type="EMBL" id="EFV01817.1"/>
    </source>
</evidence>
<dbReference type="InterPro" id="IPR045851">
    <property type="entry name" value="AMP-bd_C_sf"/>
</dbReference>
<keyword evidence="5" id="KW-1185">Reference proteome</keyword>
<dbReference type="InterPro" id="IPR000873">
    <property type="entry name" value="AMP-dep_synth/lig_dom"/>
</dbReference>
<dbReference type="CDD" id="cd04433">
    <property type="entry name" value="AFD_class_I"/>
    <property type="match status" value="1"/>
</dbReference>
<accession>E6MGS7</accession>
<dbReference type="Gene3D" id="3.40.50.12780">
    <property type="entry name" value="N-terminal domain of ligase-like"/>
    <property type="match status" value="1"/>
</dbReference>
<dbReference type="PANTHER" id="PTHR43201:SF5">
    <property type="entry name" value="MEDIUM-CHAIN ACYL-COA LIGASE ACSF2, MITOCHONDRIAL"/>
    <property type="match status" value="1"/>
</dbReference>
<evidence type="ECO:0000256" key="2">
    <source>
        <dbReference type="ARBA" id="ARBA00022598"/>
    </source>
</evidence>
<reference evidence="4 5" key="1">
    <citation type="submission" date="2010-12" db="EMBL/GenBank/DDBJ databases">
        <authorList>
            <person name="Muzny D."/>
            <person name="Qin X."/>
            <person name="Deng J."/>
            <person name="Jiang H."/>
            <person name="Liu Y."/>
            <person name="Qu J."/>
            <person name="Song X.-Z."/>
            <person name="Zhang L."/>
            <person name="Thornton R."/>
            <person name="Coyle M."/>
            <person name="Francisco L."/>
            <person name="Jackson L."/>
            <person name="Javaid M."/>
            <person name="Korchina V."/>
            <person name="Kovar C."/>
            <person name="Mata R."/>
            <person name="Mathew T."/>
            <person name="Ngo R."/>
            <person name="Nguyen L."/>
            <person name="Nguyen N."/>
            <person name="Okwuonu G."/>
            <person name="Ongeri F."/>
            <person name="Pham C."/>
            <person name="Simmons D."/>
            <person name="Wilczek-Boney K."/>
            <person name="Hale W."/>
            <person name="Jakkamsetti A."/>
            <person name="Pham P."/>
            <person name="Ruth R."/>
            <person name="San Lucas F."/>
            <person name="Warren J."/>
            <person name="Zhang J."/>
            <person name="Zhao Z."/>
            <person name="Zhou C."/>
            <person name="Zhu D."/>
            <person name="Lee S."/>
            <person name="Bess C."/>
            <person name="Blankenburg K."/>
            <person name="Forbes L."/>
            <person name="Fu Q."/>
            <person name="Gubbala S."/>
            <person name="Hirani K."/>
            <person name="Jayaseelan J.C."/>
            <person name="Lara F."/>
            <person name="Munidasa M."/>
            <person name="Palculict T."/>
            <person name="Patil S."/>
            <person name="Pu L.-L."/>
            <person name="Saada N."/>
            <person name="Tang L."/>
            <person name="Weissenberger G."/>
            <person name="Zhu Y."/>
            <person name="Hemphill L."/>
            <person name="Shang Y."/>
            <person name="Youmans B."/>
            <person name="Ayvaz T."/>
            <person name="Ross M."/>
            <person name="Santibanez J."/>
            <person name="Aqrawi P."/>
            <person name="Gross S."/>
            <person name="Joshi V."/>
            <person name="Fowler G."/>
            <person name="Nazareth L."/>
            <person name="Reid J."/>
            <person name="Worley K."/>
            <person name="Petrosino J."/>
            <person name="Highlander S."/>
            <person name="Gibbs R."/>
        </authorList>
    </citation>
    <scope>NUCLEOTIDE SEQUENCE [LARGE SCALE GENOMIC DNA]</scope>
    <source>
        <strain evidence="4 5">ATCC 23263</strain>
    </source>
</reference>
<evidence type="ECO:0000259" key="3">
    <source>
        <dbReference type="Pfam" id="PF00501"/>
    </source>
</evidence>
<dbReference type="HOGENOM" id="CLU_626575_0_0_9"/>
<dbReference type="OrthoDB" id="9778383at2"/>
<comment type="similarity">
    <text evidence="1">Belongs to the ATP-dependent AMP-binding enzyme family.</text>
</comment>
<name>E6MGS7_9FIRM</name>
<comment type="caution">
    <text evidence="4">The sequence shown here is derived from an EMBL/GenBank/DDBJ whole genome shotgun (WGS) entry which is preliminary data.</text>
</comment>
<evidence type="ECO:0000256" key="1">
    <source>
        <dbReference type="ARBA" id="ARBA00006432"/>
    </source>
</evidence>
<dbReference type="GO" id="GO:0006631">
    <property type="term" value="P:fatty acid metabolic process"/>
    <property type="evidence" value="ECO:0007669"/>
    <property type="project" value="TreeGrafter"/>
</dbReference>
<dbReference type="eggNOG" id="COG0318">
    <property type="taxonomic scope" value="Bacteria"/>
</dbReference>
<feature type="domain" description="AMP-dependent synthetase/ligase" evidence="3">
    <location>
        <begin position="115"/>
        <end position="297"/>
    </location>
</feature>
<dbReference type="Proteomes" id="UP000004754">
    <property type="component" value="Unassembled WGS sequence"/>
</dbReference>
<protein>
    <submittedName>
        <fullName evidence="4">AMP-binding enzyme</fullName>
    </submittedName>
</protein>
<dbReference type="Gene3D" id="3.30.300.30">
    <property type="match status" value="1"/>
</dbReference>
<dbReference type="RefSeq" id="WP_006598634.1">
    <property type="nucleotide sequence ID" value="NZ_GL622359.1"/>
</dbReference>
<dbReference type="PANTHER" id="PTHR43201">
    <property type="entry name" value="ACYL-COA SYNTHETASE"/>
    <property type="match status" value="1"/>
</dbReference>
<keyword evidence="2" id="KW-0436">Ligase</keyword>